<protein>
    <recommendedName>
        <fullName evidence="9">Protein YceG like</fullName>
    </recommendedName>
</protein>
<feature type="transmembrane region" description="Helical" evidence="7">
    <location>
        <begin position="24"/>
        <end position="45"/>
    </location>
</feature>
<dbReference type="InterPro" id="IPR003770">
    <property type="entry name" value="MLTG-like"/>
</dbReference>
<dbReference type="GO" id="GO:0071555">
    <property type="term" value="P:cell wall organization"/>
    <property type="evidence" value="ECO:0007669"/>
    <property type="project" value="UniProtKB-KW"/>
</dbReference>
<evidence type="ECO:0000256" key="3">
    <source>
        <dbReference type="ARBA" id="ARBA00022989"/>
    </source>
</evidence>
<dbReference type="PANTHER" id="PTHR30518">
    <property type="entry name" value="ENDOLYTIC MUREIN TRANSGLYCOSYLASE"/>
    <property type="match status" value="1"/>
</dbReference>
<evidence type="ECO:0000256" key="4">
    <source>
        <dbReference type="ARBA" id="ARBA00023136"/>
    </source>
</evidence>
<dbReference type="Gene3D" id="3.30.1490.480">
    <property type="entry name" value="Endolytic murein transglycosylase"/>
    <property type="match status" value="1"/>
</dbReference>
<keyword evidence="1" id="KW-1003">Cell membrane</keyword>
<dbReference type="Pfam" id="PF02618">
    <property type="entry name" value="YceG"/>
    <property type="match status" value="1"/>
</dbReference>
<keyword evidence="4 7" id="KW-0472">Membrane</keyword>
<evidence type="ECO:0000256" key="1">
    <source>
        <dbReference type="ARBA" id="ARBA00022475"/>
    </source>
</evidence>
<keyword evidence="3 7" id="KW-1133">Transmembrane helix</keyword>
<proteinExistence type="predicted"/>
<organism evidence="8">
    <name type="scientific">hydrothermal vent metagenome</name>
    <dbReference type="NCBI Taxonomy" id="652676"/>
    <lineage>
        <taxon>unclassified sequences</taxon>
        <taxon>metagenomes</taxon>
        <taxon>ecological metagenomes</taxon>
    </lineage>
</organism>
<dbReference type="AlphaFoldDB" id="A0A3B0TFW6"/>
<keyword evidence="5" id="KW-0456">Lyase</keyword>
<name>A0A3B0TFW6_9ZZZZ</name>
<accession>A0A3B0TFW6</accession>
<feature type="non-terminal residue" evidence="8">
    <location>
        <position position="267"/>
    </location>
</feature>
<evidence type="ECO:0000256" key="6">
    <source>
        <dbReference type="ARBA" id="ARBA00023316"/>
    </source>
</evidence>
<dbReference type="EMBL" id="UOEK01000329">
    <property type="protein sequence ID" value="VAW05876.1"/>
    <property type="molecule type" value="Genomic_DNA"/>
</dbReference>
<evidence type="ECO:0008006" key="9">
    <source>
        <dbReference type="Google" id="ProtNLM"/>
    </source>
</evidence>
<evidence type="ECO:0000256" key="5">
    <source>
        <dbReference type="ARBA" id="ARBA00023239"/>
    </source>
</evidence>
<dbReference type="GO" id="GO:0016829">
    <property type="term" value="F:lyase activity"/>
    <property type="evidence" value="ECO:0007669"/>
    <property type="project" value="UniProtKB-KW"/>
</dbReference>
<keyword evidence="2 7" id="KW-0812">Transmembrane</keyword>
<keyword evidence="6" id="KW-0961">Cell wall biogenesis/degradation</keyword>
<evidence type="ECO:0000256" key="7">
    <source>
        <dbReference type="SAM" id="Phobius"/>
    </source>
</evidence>
<evidence type="ECO:0000256" key="2">
    <source>
        <dbReference type="ARBA" id="ARBA00022692"/>
    </source>
</evidence>
<reference evidence="8" key="1">
    <citation type="submission" date="2018-06" db="EMBL/GenBank/DDBJ databases">
        <authorList>
            <person name="Zhirakovskaya E."/>
        </authorList>
    </citation>
    <scope>NUCLEOTIDE SEQUENCE</scope>
</reference>
<evidence type="ECO:0000313" key="8">
    <source>
        <dbReference type="EMBL" id="VAW05876.1"/>
    </source>
</evidence>
<dbReference type="PANTHER" id="PTHR30518:SF2">
    <property type="entry name" value="ENDOLYTIC MUREIN TRANSGLYCOSYLASE"/>
    <property type="match status" value="1"/>
</dbReference>
<gene>
    <name evidence="8" type="ORF">MNBD_ACTINO02-775</name>
</gene>
<sequence>MNEQYYVAEQEPEPPNGTPWWLPWLLRAVGAALVVGILVIGWGVLRNKIEGWADSVGVAAGESEVVLGTPVEFSIPDGASARSISKILRDTGVITDARKFEKTVTESGVASQLRAGEYTLPAGSSFDDVVALLIKGPPGKDVFRLTVIEGLRIEQMLGSVAEASGLTVAELESALLSGEVTSEYLPAEIPEGSSPLVAWEGLLAPDTYEFVVGATPADILQTLATTLEGRIDAQDWSKLEAAGFTPYDGLVIASLIEKEAKLEEDRP</sequence>